<dbReference type="SUPFAM" id="SSF51182">
    <property type="entry name" value="RmlC-like cupins"/>
    <property type="match status" value="1"/>
</dbReference>
<proteinExistence type="predicted"/>
<dbReference type="CDD" id="cd02238">
    <property type="entry name" value="cupin_KdgF"/>
    <property type="match status" value="1"/>
</dbReference>
<dbReference type="PANTHER" id="PTHR40112">
    <property type="entry name" value="H2HPP ISOMERASE"/>
    <property type="match status" value="1"/>
</dbReference>
<dbReference type="InterPro" id="IPR011051">
    <property type="entry name" value="RmlC_Cupin_sf"/>
</dbReference>
<accession>A0A7C9TH50</accession>
<protein>
    <submittedName>
        <fullName evidence="2">Cupin domain-containing protein</fullName>
    </submittedName>
</protein>
<dbReference type="InterPro" id="IPR013096">
    <property type="entry name" value="Cupin_2"/>
</dbReference>
<feature type="domain" description="Cupin type-2" evidence="1">
    <location>
        <begin position="46"/>
        <end position="103"/>
    </location>
</feature>
<dbReference type="Gene3D" id="2.60.120.10">
    <property type="entry name" value="Jelly Rolls"/>
    <property type="match status" value="1"/>
</dbReference>
<dbReference type="PANTHER" id="PTHR40112:SF1">
    <property type="entry name" value="H2HPP ISOMERASE"/>
    <property type="match status" value="1"/>
</dbReference>
<evidence type="ECO:0000259" key="1">
    <source>
        <dbReference type="Pfam" id="PF07883"/>
    </source>
</evidence>
<name>A0A7C9TH50_9BURK</name>
<dbReference type="Proteomes" id="UP000484255">
    <property type="component" value="Unassembled WGS sequence"/>
</dbReference>
<dbReference type="InterPro" id="IPR014710">
    <property type="entry name" value="RmlC-like_jellyroll"/>
</dbReference>
<keyword evidence="3" id="KW-1185">Reference proteome</keyword>
<dbReference type="Pfam" id="PF07883">
    <property type="entry name" value="Cupin_2"/>
    <property type="match status" value="1"/>
</dbReference>
<reference evidence="2 3" key="1">
    <citation type="submission" date="2020-02" db="EMBL/GenBank/DDBJ databases">
        <title>Ideonella bacterium strain TBM-1.</title>
        <authorList>
            <person name="Chen W.-M."/>
        </authorList>
    </citation>
    <scope>NUCLEOTIDE SEQUENCE [LARGE SCALE GENOMIC DNA]</scope>
    <source>
        <strain evidence="2 3">TBM-1</strain>
    </source>
</reference>
<comment type="caution">
    <text evidence="2">The sequence shown here is derived from an EMBL/GenBank/DDBJ whole genome shotgun (WGS) entry which is preliminary data.</text>
</comment>
<dbReference type="EMBL" id="JAAGOH010000003">
    <property type="protein sequence ID" value="NDY90281.1"/>
    <property type="molecule type" value="Genomic_DNA"/>
</dbReference>
<gene>
    <name evidence="2" type="ORF">G3A44_03625</name>
</gene>
<evidence type="ECO:0000313" key="2">
    <source>
        <dbReference type="EMBL" id="NDY90281.1"/>
    </source>
</evidence>
<dbReference type="InterPro" id="IPR052535">
    <property type="entry name" value="Bacilysin_H2HPP_isomerase"/>
</dbReference>
<dbReference type="AlphaFoldDB" id="A0A7C9TH50"/>
<organism evidence="2 3">
    <name type="scientific">Ideonella livida</name>
    <dbReference type="NCBI Taxonomy" id="2707176"/>
    <lineage>
        <taxon>Bacteria</taxon>
        <taxon>Pseudomonadati</taxon>
        <taxon>Pseudomonadota</taxon>
        <taxon>Betaproteobacteria</taxon>
        <taxon>Burkholderiales</taxon>
        <taxon>Sphaerotilaceae</taxon>
        <taxon>Ideonella</taxon>
    </lineage>
</organism>
<sequence length="124" mass="13455">MNHPPPLADRTACDAFFLDAQHPWVEVAPGIERKILGHTPELLGAVVRFAQGAGVGSAHAHALHDQVVYVLSGAFDVLVGDTRRVLRAGDAFIAPKTVLHEAVALEPHSQLIDMFSPRRDDFFA</sequence>
<dbReference type="RefSeq" id="WP_163456142.1">
    <property type="nucleotide sequence ID" value="NZ_JAAGOH010000003.1"/>
</dbReference>
<evidence type="ECO:0000313" key="3">
    <source>
        <dbReference type="Proteomes" id="UP000484255"/>
    </source>
</evidence>